<dbReference type="AlphaFoldDB" id="A0A4R1QU18"/>
<keyword evidence="1" id="KW-0238">DNA-binding</keyword>
<proteinExistence type="predicted"/>
<keyword evidence="2" id="KW-1185">Reference proteome</keyword>
<dbReference type="GO" id="GO:0003677">
    <property type="term" value="F:DNA binding"/>
    <property type="evidence" value="ECO:0007669"/>
    <property type="project" value="UniProtKB-KW"/>
</dbReference>
<dbReference type="Proteomes" id="UP000295008">
    <property type="component" value="Unassembled WGS sequence"/>
</dbReference>
<reference evidence="1 2" key="1">
    <citation type="submission" date="2019-03" db="EMBL/GenBank/DDBJ databases">
        <title>Genomic Encyclopedia of Type Strains, Phase IV (KMG-IV): sequencing the most valuable type-strain genomes for metagenomic binning, comparative biology and taxonomic classification.</title>
        <authorList>
            <person name="Goeker M."/>
        </authorList>
    </citation>
    <scope>NUCLEOTIDE SEQUENCE [LARGE SCALE GENOMIC DNA]</scope>
    <source>
        <strain evidence="1 2">LX-B</strain>
    </source>
</reference>
<dbReference type="InterPro" id="IPR056298">
    <property type="entry name" value="AlkZ-rel"/>
</dbReference>
<dbReference type="OrthoDB" id="1067148at2"/>
<dbReference type="RefSeq" id="WP_132018088.1">
    <property type="nucleotide sequence ID" value="NZ_SLUN01000064.1"/>
</dbReference>
<name>A0A4R1QU18_HYDET</name>
<dbReference type="EMBL" id="SLUN01000064">
    <property type="protein sequence ID" value="TCL54404.1"/>
    <property type="molecule type" value="Genomic_DNA"/>
</dbReference>
<gene>
    <name evidence="1" type="ORF">EDC14_106415</name>
</gene>
<evidence type="ECO:0000313" key="1">
    <source>
        <dbReference type="EMBL" id="TCL54404.1"/>
    </source>
</evidence>
<protein>
    <submittedName>
        <fullName evidence="1">Winged helix DNA-binding protein</fullName>
    </submittedName>
</protein>
<accession>A0A4R1QU18</accession>
<sequence length="276" mass="31736">MSERFLTLSQLRAARAELNRLHSGRGIHDDAEACRFIRERGFVLLMPIAGIPLPSLSEADEAEAWDGFAITDRAWAWKETLPQQKRCAYTKLIHGRGTFIDWRLYPSFLKVYGPDGDPDYEYENGRLDRNERDLYRLVAESGPVDSRELWAMAKPLFDGKRHRFTAALEHLQSRFFLTVAGGSLEGWTLHTWDLVERQAPPEILTGLPMAAEARSNILRQTIRNCYAVSERKLRSILRWPAPDFQESFQALKNDGAVIEVKVEGENLPWLMLRHQT</sequence>
<evidence type="ECO:0000313" key="2">
    <source>
        <dbReference type="Proteomes" id="UP000295008"/>
    </source>
</evidence>
<dbReference type="Pfam" id="PF24741">
    <property type="entry name" value="AlkZ-rel"/>
    <property type="match status" value="1"/>
</dbReference>
<comment type="caution">
    <text evidence="1">The sequence shown here is derived from an EMBL/GenBank/DDBJ whole genome shotgun (WGS) entry which is preliminary data.</text>
</comment>
<organism evidence="1 2">
    <name type="scientific">Hydrogenispora ethanolica</name>
    <dbReference type="NCBI Taxonomy" id="1082276"/>
    <lineage>
        <taxon>Bacteria</taxon>
        <taxon>Bacillati</taxon>
        <taxon>Bacillota</taxon>
        <taxon>Hydrogenispora</taxon>
    </lineage>
</organism>